<protein>
    <submittedName>
        <fullName evidence="4">TIGR01777 family oxidoreductase</fullName>
    </submittedName>
</protein>
<dbReference type="InterPro" id="IPR036291">
    <property type="entry name" value="NAD(P)-bd_dom_sf"/>
</dbReference>
<keyword evidence="5" id="KW-1185">Reference proteome</keyword>
<dbReference type="NCBIfam" id="TIGR01777">
    <property type="entry name" value="yfcH"/>
    <property type="match status" value="1"/>
</dbReference>
<reference evidence="4 5" key="1">
    <citation type="submission" date="2021-03" db="EMBL/GenBank/DDBJ databases">
        <title>Genomic and phenotypic characterization of Chloracidobacterium isolates provides evidence for multiple species.</title>
        <authorList>
            <person name="Saini M.K."/>
            <person name="Costas A.M.G."/>
            <person name="Tank M."/>
            <person name="Bryant D.A."/>
        </authorList>
    </citation>
    <scope>NUCLEOTIDE SEQUENCE [LARGE SCALE GENOMIC DNA]</scope>
    <source>
        <strain evidence="4 5">BV2-C</strain>
    </source>
</reference>
<dbReference type="RefSeq" id="WP_211430012.1">
    <property type="nucleotide sequence ID" value="NZ_CP072649.1"/>
</dbReference>
<feature type="domain" description="DUF1731" evidence="3">
    <location>
        <begin position="260"/>
        <end position="307"/>
    </location>
</feature>
<dbReference type="Pfam" id="PF08338">
    <property type="entry name" value="DUF1731"/>
    <property type="match status" value="1"/>
</dbReference>
<comment type="similarity">
    <text evidence="1">Belongs to the NAD(P)-dependent epimerase/dehydratase family. SDR39U1 subfamily.</text>
</comment>
<proteinExistence type="inferred from homology"/>
<sequence length="333" mass="36929">MKVVIPGGSGQVGMILSRSFADEGHEVVILSRGVSKSPFRVVHWDAETLGPWADEFDGADVVINLAGRSVNCRYNAANRREITESRVKSTAVVGQAIANTARPPRVWLQSSTATIYAHRYDAPNDETMGIIGGAEEGARATWRFSIEVAKAWEQAANDADVPRTRKVLLRSAMTMSPDRGGVFDVLLRLVRWGLGGTNGDGRQYVSWIHDVDFTRAVRWLIDHELDGAINLASPNPLPNREFMRALRWAWGARLGLPATRWMLELGAVFLRTETELVLKSRRVVPGRLLQSGFTFQFPDWTGAAEDLCRRWREANGRSAKHAEPGAAPDRQGM</sequence>
<dbReference type="InterPro" id="IPR001509">
    <property type="entry name" value="Epimerase_deHydtase"/>
</dbReference>
<evidence type="ECO:0000256" key="1">
    <source>
        <dbReference type="ARBA" id="ARBA00009353"/>
    </source>
</evidence>
<evidence type="ECO:0000313" key="4">
    <source>
        <dbReference type="EMBL" id="QUW04123.1"/>
    </source>
</evidence>
<feature type="domain" description="NAD-dependent epimerase/dehydratase" evidence="2">
    <location>
        <begin position="3"/>
        <end position="230"/>
    </location>
</feature>
<evidence type="ECO:0000259" key="3">
    <source>
        <dbReference type="Pfam" id="PF08338"/>
    </source>
</evidence>
<dbReference type="Proteomes" id="UP000676506">
    <property type="component" value="Chromosome 2"/>
</dbReference>
<name>A0ABX8BES3_9BACT</name>
<dbReference type="SUPFAM" id="SSF51735">
    <property type="entry name" value="NAD(P)-binding Rossmann-fold domains"/>
    <property type="match status" value="1"/>
</dbReference>
<dbReference type="Gene3D" id="3.40.50.720">
    <property type="entry name" value="NAD(P)-binding Rossmann-like Domain"/>
    <property type="match status" value="1"/>
</dbReference>
<dbReference type="EMBL" id="CP072649">
    <property type="protein sequence ID" value="QUW04123.1"/>
    <property type="molecule type" value="Genomic_DNA"/>
</dbReference>
<accession>A0ABX8BES3</accession>
<dbReference type="PANTHER" id="PTHR11092">
    <property type="entry name" value="SUGAR NUCLEOTIDE EPIMERASE RELATED"/>
    <property type="match status" value="1"/>
</dbReference>
<dbReference type="Pfam" id="PF01370">
    <property type="entry name" value="Epimerase"/>
    <property type="match status" value="1"/>
</dbReference>
<evidence type="ECO:0000313" key="5">
    <source>
        <dbReference type="Proteomes" id="UP000676506"/>
    </source>
</evidence>
<dbReference type="InterPro" id="IPR013549">
    <property type="entry name" value="DUF1731"/>
</dbReference>
<gene>
    <name evidence="4" type="ORF">J8C06_13835</name>
</gene>
<dbReference type="InterPro" id="IPR010099">
    <property type="entry name" value="SDR39U1"/>
</dbReference>
<organism evidence="4 5">
    <name type="scientific">Chloracidobacterium validum</name>
    <dbReference type="NCBI Taxonomy" id="2821543"/>
    <lineage>
        <taxon>Bacteria</taxon>
        <taxon>Pseudomonadati</taxon>
        <taxon>Acidobacteriota</taxon>
        <taxon>Terriglobia</taxon>
        <taxon>Terriglobales</taxon>
        <taxon>Acidobacteriaceae</taxon>
        <taxon>Chloracidobacterium</taxon>
    </lineage>
</organism>
<dbReference type="PANTHER" id="PTHR11092:SF0">
    <property type="entry name" value="EPIMERASE FAMILY PROTEIN SDR39U1"/>
    <property type="match status" value="1"/>
</dbReference>
<evidence type="ECO:0000259" key="2">
    <source>
        <dbReference type="Pfam" id="PF01370"/>
    </source>
</evidence>